<proteinExistence type="predicted"/>
<gene>
    <name evidence="1" type="ORF">HC176_13675</name>
</gene>
<accession>A0ABX1DDX8</accession>
<organism evidence="1 2">
    <name type="scientific">Tamlana crocina</name>
    <dbReference type="NCBI Taxonomy" id="393006"/>
    <lineage>
        <taxon>Bacteria</taxon>
        <taxon>Pseudomonadati</taxon>
        <taxon>Bacteroidota</taxon>
        <taxon>Flavobacteriia</taxon>
        <taxon>Flavobacteriales</taxon>
        <taxon>Flavobacteriaceae</taxon>
        <taxon>Tamlana</taxon>
    </lineage>
</organism>
<sequence length="204" mass="22393">MIARWCISIFIFSLTLFGVVNQQQAVLPNQEVVLQFNEGDLSSDEAQGTINLLKQQLQSLGAKNIQVDILENGSVNIAYHCTSDVVSIKNRLSKARGLALDVNHNTPSSSLPIKGDKNIDYNIDIFEIHTDYGQSGDLNGNLVLQIDTKSDRYLEPCSLIYSPDVVDNQNLAVKLAFAVCKHIEIATKDIPHKIPEGRAGPSCS</sequence>
<dbReference type="EMBL" id="JAAVJS010000022">
    <property type="protein sequence ID" value="NJX16538.1"/>
    <property type="molecule type" value="Genomic_DNA"/>
</dbReference>
<dbReference type="RefSeq" id="WP_167919209.1">
    <property type="nucleotide sequence ID" value="NZ_JAAVJS010000022.1"/>
</dbReference>
<name>A0ABX1DDX8_9FLAO</name>
<keyword evidence="2" id="KW-1185">Reference proteome</keyword>
<evidence type="ECO:0000313" key="2">
    <source>
        <dbReference type="Proteomes" id="UP000760545"/>
    </source>
</evidence>
<protein>
    <submittedName>
        <fullName evidence="1">Uncharacterized protein</fullName>
    </submittedName>
</protein>
<dbReference type="Proteomes" id="UP000760545">
    <property type="component" value="Unassembled WGS sequence"/>
</dbReference>
<evidence type="ECO:0000313" key="1">
    <source>
        <dbReference type="EMBL" id="NJX16538.1"/>
    </source>
</evidence>
<comment type="caution">
    <text evidence="1">The sequence shown here is derived from an EMBL/GenBank/DDBJ whole genome shotgun (WGS) entry which is preliminary data.</text>
</comment>
<reference evidence="1 2" key="1">
    <citation type="submission" date="2020-03" db="EMBL/GenBank/DDBJ databases">
        <title>Tamlana sp. nov, isolated from XXX.</title>
        <authorList>
            <person name="Cao W.R."/>
        </authorList>
    </citation>
    <scope>NUCLEOTIDE SEQUENCE [LARGE SCALE GENOMIC DNA]</scope>
    <source>
        <strain evidence="1 2">HST1-43</strain>
    </source>
</reference>